<evidence type="ECO:0000313" key="2">
    <source>
        <dbReference type="Proteomes" id="UP000076630"/>
    </source>
</evidence>
<dbReference type="EMBL" id="LQNU01000039">
    <property type="protein sequence ID" value="KZE83406.1"/>
    <property type="molecule type" value="Genomic_DNA"/>
</dbReference>
<dbReference type="AlphaFoldDB" id="A0A161SLP4"/>
<comment type="caution">
    <text evidence="1">The sequence shown here is derived from an EMBL/GenBank/DDBJ whole genome shotgun (WGS) entry which is preliminary data.</text>
</comment>
<sequence>MTNAAITPGIHPQSVNIHTNNIDPHPLSKTVKGGKIIAKSTRPKLMTKYFYIVQISAFFW</sequence>
<organism evidence="1 2">
    <name type="scientific">Myroides marinus</name>
    <dbReference type="NCBI Taxonomy" id="703342"/>
    <lineage>
        <taxon>Bacteria</taxon>
        <taxon>Pseudomonadati</taxon>
        <taxon>Bacteroidota</taxon>
        <taxon>Flavobacteriia</taxon>
        <taxon>Flavobacteriales</taxon>
        <taxon>Flavobacteriaceae</taxon>
        <taxon>Myroides</taxon>
    </lineage>
</organism>
<gene>
    <name evidence="1" type="ORF">AV926_00360</name>
</gene>
<proteinExistence type="predicted"/>
<name>A0A161SLP4_9FLAO</name>
<dbReference type="Proteomes" id="UP000076630">
    <property type="component" value="Unassembled WGS sequence"/>
</dbReference>
<reference evidence="1 2" key="1">
    <citation type="submission" date="2016-01" db="EMBL/GenBank/DDBJ databases">
        <title>Whole genome sequencing of Myroides marinus L41.</title>
        <authorList>
            <person name="Hong K.W."/>
        </authorList>
    </citation>
    <scope>NUCLEOTIDE SEQUENCE [LARGE SCALE GENOMIC DNA]</scope>
    <source>
        <strain evidence="1 2">L41</strain>
    </source>
</reference>
<protein>
    <submittedName>
        <fullName evidence="1">Uncharacterized protein</fullName>
    </submittedName>
</protein>
<evidence type="ECO:0000313" key="1">
    <source>
        <dbReference type="EMBL" id="KZE83406.1"/>
    </source>
</evidence>
<accession>A0A161SLP4</accession>
<keyword evidence="2" id="KW-1185">Reference proteome</keyword>